<dbReference type="AlphaFoldDB" id="A0ABD0SMZ6"/>
<evidence type="ECO:0000256" key="1">
    <source>
        <dbReference type="ARBA" id="ARBA00003195"/>
    </source>
</evidence>
<evidence type="ECO:0000313" key="17">
    <source>
        <dbReference type="EMBL" id="KAL0870662.1"/>
    </source>
</evidence>
<comment type="subcellular location">
    <subcellularLocation>
        <location evidence="2">Mitochondrion inner membrane</location>
        <topology evidence="2">Peripheral membrane protein</topology>
        <orientation evidence="2">Matrix side</orientation>
    </subcellularLocation>
</comment>
<keyword evidence="8" id="KW-0999">Mitochondrion inner membrane</keyword>
<accession>A0ABD0SMZ6</accession>
<keyword evidence="6" id="KW-0813">Transport</keyword>
<comment type="similarity">
    <text evidence="3">Belongs to the complex I NDUFA7 subunit family.</text>
</comment>
<feature type="compositionally biased region" description="Pro residues" evidence="15">
    <location>
        <begin position="117"/>
        <end position="127"/>
    </location>
</feature>
<name>A0ABD0SMZ6_LOXSC</name>
<organism evidence="16 19">
    <name type="scientific">Loxostege sticticalis</name>
    <name type="common">Beet webworm moth</name>
    <dbReference type="NCBI Taxonomy" id="481309"/>
    <lineage>
        <taxon>Eukaryota</taxon>
        <taxon>Metazoa</taxon>
        <taxon>Ecdysozoa</taxon>
        <taxon>Arthropoda</taxon>
        <taxon>Hexapoda</taxon>
        <taxon>Insecta</taxon>
        <taxon>Pterygota</taxon>
        <taxon>Neoptera</taxon>
        <taxon>Endopterygota</taxon>
        <taxon>Lepidoptera</taxon>
        <taxon>Glossata</taxon>
        <taxon>Ditrysia</taxon>
        <taxon>Pyraloidea</taxon>
        <taxon>Crambidae</taxon>
        <taxon>Pyraustinae</taxon>
        <taxon>Loxostege</taxon>
    </lineage>
</organism>
<dbReference type="Pfam" id="PF07347">
    <property type="entry name" value="CI-B14_5a"/>
    <property type="match status" value="1"/>
</dbReference>
<evidence type="ECO:0000256" key="4">
    <source>
        <dbReference type="ARBA" id="ARBA00011533"/>
    </source>
</evidence>
<evidence type="ECO:0000256" key="7">
    <source>
        <dbReference type="ARBA" id="ARBA00022660"/>
    </source>
</evidence>
<dbReference type="GO" id="GO:0005743">
    <property type="term" value="C:mitochondrial inner membrane"/>
    <property type="evidence" value="ECO:0007669"/>
    <property type="project" value="UniProtKB-SubCell"/>
</dbReference>
<proteinExistence type="inferred from homology"/>
<evidence type="ECO:0000313" key="19">
    <source>
        <dbReference type="Proteomes" id="UP001549921"/>
    </source>
</evidence>
<keyword evidence="7" id="KW-0679">Respiratory chain</keyword>
<evidence type="ECO:0000256" key="11">
    <source>
        <dbReference type="ARBA" id="ARBA00023128"/>
    </source>
</evidence>
<evidence type="ECO:0000313" key="18">
    <source>
        <dbReference type="Proteomes" id="UP001549920"/>
    </source>
</evidence>
<keyword evidence="9" id="KW-0249">Electron transport</keyword>
<sequence>MSRSKWDYRDVSVLLQAIRNFLLGRKHTLHPRFPCKVSARSIPCPDIPRSPEDKYSAMYYHQRNPFQSVKPPVVAPVALGNKKEKIKPESVKLPGLPTPGAPWWWDGHSYFECTSPAPEPPPPPCPPMTQAAPREPTPCDPPPAPTCPPSVPPCQPCPPCPPSPDKRC</sequence>
<keyword evidence="12" id="KW-0472">Membrane</keyword>
<dbReference type="PANTHER" id="PTHR12485:SF1">
    <property type="entry name" value="NADH DEHYDROGENASE [UBIQUINONE] 1 ALPHA SUBCOMPLEX SUBUNIT 7"/>
    <property type="match status" value="1"/>
</dbReference>
<keyword evidence="10" id="KW-0007">Acetylation</keyword>
<evidence type="ECO:0000256" key="12">
    <source>
        <dbReference type="ARBA" id="ARBA00023136"/>
    </source>
</evidence>
<protein>
    <recommendedName>
        <fullName evidence="5">NADH dehydrogenase [ubiquinone] 1 alpha subcomplex subunit 7</fullName>
    </recommendedName>
    <alternativeName>
        <fullName evidence="14">Complex I-B14.5a</fullName>
    </alternativeName>
    <alternativeName>
        <fullName evidence="13">NADH-ubiquinone oxidoreductase subunit B14.5a</fullName>
    </alternativeName>
</protein>
<evidence type="ECO:0000256" key="6">
    <source>
        <dbReference type="ARBA" id="ARBA00022448"/>
    </source>
</evidence>
<comment type="caution">
    <text evidence="16">The sequence shown here is derived from an EMBL/GenBank/DDBJ whole genome shotgun (WGS) entry which is preliminary data.</text>
</comment>
<evidence type="ECO:0000256" key="13">
    <source>
        <dbReference type="ARBA" id="ARBA00030360"/>
    </source>
</evidence>
<evidence type="ECO:0000256" key="10">
    <source>
        <dbReference type="ARBA" id="ARBA00022990"/>
    </source>
</evidence>
<dbReference type="InterPro" id="IPR009947">
    <property type="entry name" value="NDUA7"/>
</dbReference>
<evidence type="ECO:0000256" key="5">
    <source>
        <dbReference type="ARBA" id="ARBA00016383"/>
    </source>
</evidence>
<comment type="subunit">
    <text evidence="4">Complex I is composed of 45 different subunits.</text>
</comment>
<keyword evidence="18" id="KW-1185">Reference proteome</keyword>
<keyword evidence="11" id="KW-0496">Mitochondrion</keyword>
<dbReference type="Proteomes" id="UP001549921">
    <property type="component" value="Unassembled WGS sequence"/>
</dbReference>
<evidence type="ECO:0000256" key="3">
    <source>
        <dbReference type="ARBA" id="ARBA00005482"/>
    </source>
</evidence>
<dbReference type="EMBL" id="JBEUOH010000018">
    <property type="protein sequence ID" value="KAL0870662.1"/>
    <property type="molecule type" value="Genomic_DNA"/>
</dbReference>
<evidence type="ECO:0000256" key="15">
    <source>
        <dbReference type="SAM" id="MobiDB-lite"/>
    </source>
</evidence>
<evidence type="ECO:0000313" key="16">
    <source>
        <dbReference type="EMBL" id="KAL0821201.1"/>
    </source>
</evidence>
<evidence type="ECO:0000256" key="8">
    <source>
        <dbReference type="ARBA" id="ARBA00022792"/>
    </source>
</evidence>
<dbReference type="EMBL" id="JBEDNZ010000018">
    <property type="protein sequence ID" value="KAL0821201.1"/>
    <property type="molecule type" value="Genomic_DNA"/>
</dbReference>
<evidence type="ECO:0000256" key="9">
    <source>
        <dbReference type="ARBA" id="ARBA00022982"/>
    </source>
</evidence>
<dbReference type="Proteomes" id="UP001549920">
    <property type="component" value="Unassembled WGS sequence"/>
</dbReference>
<feature type="compositionally biased region" description="Pro residues" evidence="15">
    <location>
        <begin position="135"/>
        <end position="150"/>
    </location>
</feature>
<evidence type="ECO:0000256" key="14">
    <source>
        <dbReference type="ARBA" id="ARBA00033401"/>
    </source>
</evidence>
<reference evidence="18 19" key="1">
    <citation type="submission" date="2024-06" db="EMBL/GenBank/DDBJ databases">
        <title>A chromosome-level genome assembly of beet webworm, Loxostege sticticalis.</title>
        <authorList>
            <person name="Zhang Y."/>
        </authorList>
    </citation>
    <scope>NUCLEOTIDE SEQUENCE [LARGE SCALE GENOMIC DNA]</scope>
    <source>
        <strain evidence="17">AQ026</strain>
        <strain evidence="16">AQ028</strain>
        <tissue evidence="16">Male pupae</tissue>
        <tissue evidence="17">Whole body</tissue>
    </source>
</reference>
<comment type="function">
    <text evidence="1">Accessory subunit of the mitochondrial membrane respiratory chain NADH dehydrogenase (Complex I), that is believed not to be involved in catalysis. Complex I functions in the transfer of electrons from NADH to the respiratory chain. The immediate electron acceptor for the enzyme is believed to be ubiquinone.</text>
</comment>
<dbReference type="PANTHER" id="PTHR12485">
    <property type="entry name" value="NADH-UBIQUINONE OXIDOREDUCTASE SUBUNIT B"/>
    <property type="match status" value="1"/>
</dbReference>
<evidence type="ECO:0000256" key="2">
    <source>
        <dbReference type="ARBA" id="ARBA00004443"/>
    </source>
</evidence>
<gene>
    <name evidence="17" type="ORF">ABMA27_005609</name>
    <name evidence="16" type="ORF">ABMA28_005810</name>
</gene>
<feature type="region of interest" description="Disordered" evidence="15">
    <location>
        <begin position="115"/>
        <end position="150"/>
    </location>
</feature>